<dbReference type="AlphaFoldDB" id="A0A6L3YW93"/>
<dbReference type="InterPro" id="IPR058531">
    <property type="entry name" value="Baseplate_J_M"/>
</dbReference>
<evidence type="ECO:0000313" key="3">
    <source>
        <dbReference type="Proteomes" id="UP000481643"/>
    </source>
</evidence>
<dbReference type="Pfam" id="PF26078">
    <property type="entry name" value="Baseplate_J_M"/>
    <property type="match status" value="1"/>
</dbReference>
<evidence type="ECO:0000313" key="2">
    <source>
        <dbReference type="EMBL" id="KAB2689654.1"/>
    </source>
</evidence>
<protein>
    <submittedName>
        <fullName evidence="2">Baseplate J protein</fullName>
    </submittedName>
</protein>
<organism evidence="2 3">
    <name type="scientific">Brucella tritici</name>
    <dbReference type="NCBI Taxonomy" id="94626"/>
    <lineage>
        <taxon>Bacteria</taxon>
        <taxon>Pseudomonadati</taxon>
        <taxon>Pseudomonadota</taxon>
        <taxon>Alphaproteobacteria</taxon>
        <taxon>Hyphomicrobiales</taxon>
        <taxon>Brucellaceae</taxon>
        <taxon>Brucella/Ochrobactrum group</taxon>
        <taxon>Brucella</taxon>
    </lineage>
</organism>
<feature type="domain" description="Baseplate J-like central" evidence="1">
    <location>
        <begin position="117"/>
        <end position="188"/>
    </location>
</feature>
<accession>A0A6L3YW93</accession>
<reference evidence="2 3" key="1">
    <citation type="submission" date="2019-09" db="EMBL/GenBank/DDBJ databases">
        <title>Taxonomic organization of the family Brucellaceae based on a phylogenomic approach.</title>
        <authorList>
            <person name="Leclercq S."/>
            <person name="Cloeckaert A."/>
            <person name="Zygmunt M.S."/>
        </authorList>
    </citation>
    <scope>NUCLEOTIDE SEQUENCE [LARGE SCALE GENOMIC DNA]</scope>
    <source>
        <strain evidence="2 3">WS1830</strain>
    </source>
</reference>
<dbReference type="PIRSF" id="PIRSF020481">
    <property type="entry name" value="BAP"/>
    <property type="match status" value="1"/>
</dbReference>
<comment type="caution">
    <text evidence="2">The sequence shown here is derived from an EMBL/GenBank/DDBJ whole genome shotgun (WGS) entry which is preliminary data.</text>
</comment>
<dbReference type="RefSeq" id="WP_151651033.1">
    <property type="nucleotide sequence ID" value="NZ_WBVX01000002.1"/>
</dbReference>
<proteinExistence type="predicted"/>
<dbReference type="Proteomes" id="UP000481643">
    <property type="component" value="Unassembled WGS sequence"/>
</dbReference>
<dbReference type="EMBL" id="WBVX01000002">
    <property type="protein sequence ID" value="KAB2689654.1"/>
    <property type="molecule type" value="Genomic_DNA"/>
</dbReference>
<sequence>MTINLESYPSPDVIETIDFERILADMQEELIQLFPAIEPTLALESALSNKLMQVVSFREILVRARINDAARANLLAFATGADLEHLAAFYDVEKLEGEDDEALRSRTVLAIQARSPAGGANWYKAAARRADVRIRDVAVYREDFWPIIHVAILSRENDGIPDAEMLDAVRAIVTSDDVRPLNDTVVVDAAVQSRTDIEANVWLLPSAPLADMSPLQDALRKAWATETGIGFDLVPSWVEARLHVAGVQRVEMLSPSAPLVAAPGTAIAIGEIKLNYMGRDY</sequence>
<dbReference type="InterPro" id="IPR014507">
    <property type="entry name" value="Baseplate_assembly_J_pred"/>
</dbReference>
<evidence type="ECO:0000259" key="1">
    <source>
        <dbReference type="Pfam" id="PF26078"/>
    </source>
</evidence>
<name>A0A6L3YW93_9HYPH</name>
<gene>
    <name evidence="2" type="ORF">F9L08_03070</name>
</gene>